<reference evidence="1" key="1">
    <citation type="submission" date="2016-01" db="EMBL/GenBank/DDBJ databases">
        <title>Reference transcriptome for the parasite Schistocephalus solidus: insights into the molecular evolution of parasitism.</title>
        <authorList>
            <person name="Hebert F.O."/>
            <person name="Grambauer S."/>
            <person name="Barber I."/>
            <person name="Landry C.R."/>
            <person name="Aubin-Horth N."/>
        </authorList>
    </citation>
    <scope>NUCLEOTIDE SEQUENCE</scope>
</reference>
<proteinExistence type="predicted"/>
<dbReference type="AlphaFoldDB" id="A0A0X3PTE2"/>
<name>A0A0X3PTE2_SCHSO</name>
<sequence>TKLKVIPEGKRKADLKSYTEEVGYKIQLKINLIVEVALQRSDCGNERTNIPSSFCLAVGRIAIIINEEGTPTKMRATGVVIFGLFVVVSRPLPNHHGLLQGEQSTQETQP</sequence>
<accession>A0A0X3PTE2</accession>
<protein>
    <submittedName>
        <fullName evidence="1">Uncharacterized protein</fullName>
    </submittedName>
</protein>
<organism evidence="1">
    <name type="scientific">Schistocephalus solidus</name>
    <name type="common">Tapeworm</name>
    <dbReference type="NCBI Taxonomy" id="70667"/>
    <lineage>
        <taxon>Eukaryota</taxon>
        <taxon>Metazoa</taxon>
        <taxon>Spiralia</taxon>
        <taxon>Lophotrochozoa</taxon>
        <taxon>Platyhelminthes</taxon>
        <taxon>Cestoda</taxon>
        <taxon>Eucestoda</taxon>
        <taxon>Diphyllobothriidea</taxon>
        <taxon>Diphyllobothriidae</taxon>
        <taxon>Schistocephalus</taxon>
    </lineage>
</organism>
<gene>
    <name evidence="1" type="ORF">TR118973</name>
</gene>
<evidence type="ECO:0000313" key="1">
    <source>
        <dbReference type="EMBL" id="JAP53297.1"/>
    </source>
</evidence>
<feature type="non-terminal residue" evidence="1">
    <location>
        <position position="1"/>
    </location>
</feature>
<dbReference type="EMBL" id="GEEE01009928">
    <property type="protein sequence ID" value="JAP53297.1"/>
    <property type="molecule type" value="Transcribed_RNA"/>
</dbReference>